<dbReference type="Proteomes" id="UP000248405">
    <property type="component" value="Unassembled WGS sequence"/>
</dbReference>
<dbReference type="RefSeq" id="XP_025566833.1">
    <property type="nucleotide sequence ID" value="XM_025701702.1"/>
</dbReference>
<dbReference type="EMBL" id="KZ821616">
    <property type="protein sequence ID" value="PYH73039.1"/>
    <property type="molecule type" value="Genomic_DNA"/>
</dbReference>
<accession>A0A319BMC6</accession>
<sequence>MISVTGCLVADVEMYNERMLGHMEGEINPESITSFIGLAVLVHIVGLGWFDMSSIYASETLLPCGWKSYAVLVVFERPPDNPPSFPVINHILRDKSSLYITARAKVIQPASTIAVCQVCGECGLVGSAISCPNESLTYTWLRMSMYIQRQYCPSEKATFTIVV</sequence>
<dbReference type="AlphaFoldDB" id="A0A319BMC6"/>
<dbReference type="GeneID" id="37206294"/>
<proteinExistence type="predicted"/>
<evidence type="ECO:0000313" key="2">
    <source>
        <dbReference type="Proteomes" id="UP000248405"/>
    </source>
</evidence>
<organism evidence="1 2">
    <name type="scientific">Aspergillus vadensis (strain CBS 113365 / IMI 142717 / IBT 24658)</name>
    <dbReference type="NCBI Taxonomy" id="1448311"/>
    <lineage>
        <taxon>Eukaryota</taxon>
        <taxon>Fungi</taxon>
        <taxon>Dikarya</taxon>
        <taxon>Ascomycota</taxon>
        <taxon>Pezizomycotina</taxon>
        <taxon>Eurotiomycetes</taxon>
        <taxon>Eurotiomycetidae</taxon>
        <taxon>Eurotiales</taxon>
        <taxon>Aspergillaceae</taxon>
        <taxon>Aspergillus</taxon>
        <taxon>Aspergillus subgen. Circumdati</taxon>
    </lineage>
</organism>
<reference evidence="1" key="1">
    <citation type="submission" date="2016-12" db="EMBL/GenBank/DDBJ databases">
        <title>The genomes of Aspergillus section Nigri reveals drivers in fungal speciation.</title>
        <authorList>
            <consortium name="DOE Joint Genome Institute"/>
            <person name="Vesth T.C."/>
            <person name="Nybo J."/>
            <person name="Theobald S."/>
            <person name="Brandl J."/>
            <person name="Frisvad J.C."/>
            <person name="Nielsen K.F."/>
            <person name="Lyhne E.K."/>
            <person name="Kogle M.E."/>
            <person name="Kuo A."/>
            <person name="Riley R."/>
            <person name="Clum A."/>
            <person name="Nolan M."/>
            <person name="Lipzen A."/>
            <person name="Salamov A."/>
            <person name="Henrissat B."/>
            <person name="Wiebenga A."/>
            <person name="De Vries R.P."/>
            <person name="Grigoriev I.V."/>
            <person name="Mortensen U.H."/>
            <person name="Andersen M.R."/>
            <person name="Baker S.E."/>
        </authorList>
    </citation>
    <scope>NUCLEOTIDE SEQUENCE [LARGE SCALE GENOMIC DNA]</scope>
    <source>
        <strain evidence="1">CBS 113365</strain>
    </source>
</reference>
<keyword evidence="2" id="KW-1185">Reference proteome</keyword>
<evidence type="ECO:0000313" key="1">
    <source>
        <dbReference type="EMBL" id="PYH73039.1"/>
    </source>
</evidence>
<gene>
    <name evidence="1" type="ORF">BO88DRAFT_175897</name>
</gene>
<protein>
    <submittedName>
        <fullName evidence="1">Uncharacterized protein</fullName>
    </submittedName>
</protein>
<name>A0A319BMC6_ASPVC</name>